<dbReference type="InterPro" id="IPR009057">
    <property type="entry name" value="Homeodomain-like_sf"/>
</dbReference>
<accession>A0ABV8UG58</accession>
<dbReference type="InterPro" id="IPR050109">
    <property type="entry name" value="HTH-type_TetR-like_transc_reg"/>
</dbReference>
<organism evidence="6 7">
    <name type="scientific">Kordiimonas lipolytica</name>
    <dbReference type="NCBI Taxonomy" id="1662421"/>
    <lineage>
        <taxon>Bacteria</taxon>
        <taxon>Pseudomonadati</taxon>
        <taxon>Pseudomonadota</taxon>
        <taxon>Alphaproteobacteria</taxon>
        <taxon>Kordiimonadales</taxon>
        <taxon>Kordiimonadaceae</taxon>
        <taxon>Kordiimonas</taxon>
    </lineage>
</organism>
<dbReference type="RefSeq" id="WP_068146514.1">
    <property type="nucleotide sequence ID" value="NZ_JBHSCR010000017.1"/>
</dbReference>
<dbReference type="Pfam" id="PF00440">
    <property type="entry name" value="TetR_N"/>
    <property type="match status" value="1"/>
</dbReference>
<keyword evidence="2 4" id="KW-0238">DNA-binding</keyword>
<comment type="caution">
    <text evidence="6">The sequence shown here is derived from an EMBL/GenBank/DDBJ whole genome shotgun (WGS) entry which is preliminary data.</text>
</comment>
<dbReference type="PANTHER" id="PTHR30055:SF234">
    <property type="entry name" value="HTH-TYPE TRANSCRIPTIONAL REGULATOR BETI"/>
    <property type="match status" value="1"/>
</dbReference>
<dbReference type="SUPFAM" id="SSF46689">
    <property type="entry name" value="Homeodomain-like"/>
    <property type="match status" value="1"/>
</dbReference>
<dbReference type="Pfam" id="PF17940">
    <property type="entry name" value="TetR_C_31"/>
    <property type="match status" value="1"/>
</dbReference>
<evidence type="ECO:0000256" key="4">
    <source>
        <dbReference type="PROSITE-ProRule" id="PRU00335"/>
    </source>
</evidence>
<keyword evidence="3" id="KW-0804">Transcription</keyword>
<dbReference type="SUPFAM" id="SSF48498">
    <property type="entry name" value="Tetracyclin repressor-like, C-terminal domain"/>
    <property type="match status" value="1"/>
</dbReference>
<evidence type="ECO:0000259" key="5">
    <source>
        <dbReference type="PROSITE" id="PS50977"/>
    </source>
</evidence>
<keyword evidence="7" id="KW-1185">Reference proteome</keyword>
<dbReference type="InterPro" id="IPR001647">
    <property type="entry name" value="HTH_TetR"/>
</dbReference>
<dbReference type="PRINTS" id="PR00455">
    <property type="entry name" value="HTHTETR"/>
</dbReference>
<dbReference type="InterPro" id="IPR041583">
    <property type="entry name" value="TetR_C_31"/>
</dbReference>
<dbReference type="PROSITE" id="PS50977">
    <property type="entry name" value="HTH_TETR_2"/>
    <property type="match status" value="1"/>
</dbReference>
<reference evidence="7" key="1">
    <citation type="journal article" date="2019" name="Int. J. Syst. Evol. Microbiol.">
        <title>The Global Catalogue of Microorganisms (GCM) 10K type strain sequencing project: providing services to taxonomists for standard genome sequencing and annotation.</title>
        <authorList>
            <consortium name="The Broad Institute Genomics Platform"/>
            <consortium name="The Broad Institute Genome Sequencing Center for Infectious Disease"/>
            <person name="Wu L."/>
            <person name="Ma J."/>
        </authorList>
    </citation>
    <scope>NUCLEOTIDE SEQUENCE [LARGE SCALE GENOMIC DNA]</scope>
    <source>
        <strain evidence="7">CGMCC 1.15304</strain>
    </source>
</reference>
<sequence>MGESASTRVKVLEAALKVIARSGVDAVTHRCVAREAGVSNGVASYHFKTREALIQEAFKYHLGEVEELHPDFSHRIEGVNTRQDLIDLLLEIVQRDMDDPICIPAEYELILYARKDRELARLFSDWEFKAQAQLAQALERLGYAKPNLTARVVISLIRGLELEVLIQPALSIDVFRQRLELVLLGN</sequence>
<feature type="DNA-binding region" description="H-T-H motif" evidence="4">
    <location>
        <begin position="28"/>
        <end position="47"/>
    </location>
</feature>
<gene>
    <name evidence="6" type="ORF">ACFO5Q_16445</name>
</gene>
<proteinExistence type="predicted"/>
<name>A0ABV8UG58_9PROT</name>
<evidence type="ECO:0000313" key="6">
    <source>
        <dbReference type="EMBL" id="MFC4349444.1"/>
    </source>
</evidence>
<evidence type="ECO:0000256" key="2">
    <source>
        <dbReference type="ARBA" id="ARBA00023125"/>
    </source>
</evidence>
<dbReference type="InterPro" id="IPR036271">
    <property type="entry name" value="Tet_transcr_reg_TetR-rel_C_sf"/>
</dbReference>
<dbReference type="PANTHER" id="PTHR30055">
    <property type="entry name" value="HTH-TYPE TRANSCRIPTIONAL REGULATOR RUTR"/>
    <property type="match status" value="1"/>
</dbReference>
<evidence type="ECO:0000256" key="1">
    <source>
        <dbReference type="ARBA" id="ARBA00023015"/>
    </source>
</evidence>
<evidence type="ECO:0000256" key="3">
    <source>
        <dbReference type="ARBA" id="ARBA00023163"/>
    </source>
</evidence>
<keyword evidence="1" id="KW-0805">Transcription regulation</keyword>
<dbReference type="Gene3D" id="1.10.357.10">
    <property type="entry name" value="Tetracycline Repressor, domain 2"/>
    <property type="match status" value="1"/>
</dbReference>
<protein>
    <submittedName>
        <fullName evidence="6">TetR/AcrR family transcriptional regulator</fullName>
    </submittedName>
</protein>
<dbReference type="Proteomes" id="UP001595776">
    <property type="component" value="Unassembled WGS sequence"/>
</dbReference>
<dbReference type="EMBL" id="JBHSCR010000017">
    <property type="protein sequence ID" value="MFC4349444.1"/>
    <property type="molecule type" value="Genomic_DNA"/>
</dbReference>
<feature type="domain" description="HTH tetR-type" evidence="5">
    <location>
        <begin position="5"/>
        <end position="65"/>
    </location>
</feature>
<evidence type="ECO:0000313" key="7">
    <source>
        <dbReference type="Proteomes" id="UP001595776"/>
    </source>
</evidence>